<dbReference type="NCBIfam" id="TIGR01583">
    <property type="entry name" value="formate-DH-gamm"/>
    <property type="match status" value="1"/>
</dbReference>
<evidence type="ECO:0000256" key="13">
    <source>
        <dbReference type="SAM" id="Phobius"/>
    </source>
</evidence>
<feature type="transmembrane region" description="Helical" evidence="13">
    <location>
        <begin position="98"/>
        <end position="120"/>
    </location>
</feature>
<keyword evidence="11" id="KW-0408">Iron</keyword>
<comment type="caution">
    <text evidence="15">The sequence shown here is derived from an EMBL/GenBank/DDBJ whole genome shotgun (WGS) entry which is preliminary data.</text>
</comment>
<evidence type="ECO:0000256" key="12">
    <source>
        <dbReference type="ARBA" id="ARBA00023136"/>
    </source>
</evidence>
<evidence type="ECO:0000256" key="4">
    <source>
        <dbReference type="ARBA" id="ARBA00022448"/>
    </source>
</evidence>
<feature type="transmembrane region" description="Helical" evidence="13">
    <location>
        <begin position="54"/>
        <end position="77"/>
    </location>
</feature>
<dbReference type="InterPro" id="IPR051817">
    <property type="entry name" value="FDH_cytochrome_b556_subunit"/>
</dbReference>
<dbReference type="PANTHER" id="PTHR30074">
    <property type="entry name" value="FORMATE DEHYDROGENASE, NITRATE-INDUCIBLE, CYTOCHROME B556 FDN SUBUNIT"/>
    <property type="match status" value="1"/>
</dbReference>
<evidence type="ECO:0000259" key="14">
    <source>
        <dbReference type="Pfam" id="PF01292"/>
    </source>
</evidence>
<comment type="cofactor">
    <cofactor evidence="1">
        <name>heme</name>
        <dbReference type="ChEBI" id="CHEBI:30413"/>
    </cofactor>
</comment>
<evidence type="ECO:0000256" key="10">
    <source>
        <dbReference type="ARBA" id="ARBA00022989"/>
    </source>
</evidence>
<evidence type="ECO:0000313" key="15">
    <source>
        <dbReference type="EMBL" id="MDO2409114.1"/>
    </source>
</evidence>
<evidence type="ECO:0000256" key="8">
    <source>
        <dbReference type="ARBA" id="ARBA00022723"/>
    </source>
</evidence>
<name>A0ABT8T613_9BACT</name>
<evidence type="ECO:0000256" key="9">
    <source>
        <dbReference type="ARBA" id="ARBA00022982"/>
    </source>
</evidence>
<comment type="subcellular location">
    <subcellularLocation>
        <location evidence="2">Cell membrane</location>
        <topology evidence="2">Multi-pass membrane protein</topology>
    </subcellularLocation>
</comment>
<gene>
    <name evidence="15" type="ORF">Q2362_03240</name>
</gene>
<evidence type="ECO:0000256" key="11">
    <source>
        <dbReference type="ARBA" id="ARBA00023004"/>
    </source>
</evidence>
<feature type="transmembrane region" description="Helical" evidence="13">
    <location>
        <begin position="194"/>
        <end position="215"/>
    </location>
</feature>
<dbReference type="RefSeq" id="WP_302243939.1">
    <property type="nucleotide sequence ID" value="NZ_JAULJQ010000003.1"/>
</dbReference>
<evidence type="ECO:0000256" key="5">
    <source>
        <dbReference type="ARBA" id="ARBA00022475"/>
    </source>
</evidence>
<dbReference type="SUPFAM" id="SSF81342">
    <property type="entry name" value="Transmembrane di-heme cytochromes"/>
    <property type="match status" value="1"/>
</dbReference>
<accession>A0ABT8T613</accession>
<dbReference type="EC" id="1.17.1.9" evidence="15"/>
<sequence>MKLLSWLLLGLAPLFADGSNQQDSPLWGQARLLNIDTYTDGFAPLWVNLQGGHYFAYALVILVLAVVVAFALHYLVIGPKHFDHHGKKIYAFNAFIRAMHALAAISWIILVPTGAIMMWGESFGGGAFVRFAKNAHGIATIIFCIAVLPLLFSWLKRMLPAIYDIKWMLIVGGYLSKKKRPVPAGKFNAGQKSWFWIAFPGGLVMIITGAAMYFLDFNGGDIFGISQIELLRISAIIHNALGIVCAVFLLVHIYMACFAIAGAIHSMIHGYKEEEEVFILHHEWYKELRQKGKIERSKYEEQYKAQ</sequence>
<organism evidence="15 16">
    <name type="scientific">Campylobacter magnus</name>
    <dbReference type="NCBI Taxonomy" id="3026462"/>
    <lineage>
        <taxon>Bacteria</taxon>
        <taxon>Pseudomonadati</taxon>
        <taxon>Campylobacterota</taxon>
        <taxon>Epsilonproteobacteria</taxon>
        <taxon>Campylobacterales</taxon>
        <taxon>Campylobacteraceae</taxon>
        <taxon>Campylobacter</taxon>
    </lineage>
</organism>
<evidence type="ECO:0000256" key="7">
    <source>
        <dbReference type="ARBA" id="ARBA00022692"/>
    </source>
</evidence>
<keyword evidence="12 13" id="KW-0472">Membrane</keyword>
<dbReference type="Pfam" id="PF01292">
    <property type="entry name" value="Ni_hydr_CYTB"/>
    <property type="match status" value="1"/>
</dbReference>
<keyword evidence="8" id="KW-0479">Metal-binding</keyword>
<reference evidence="15 16" key="1">
    <citation type="submission" date="2023-06" db="EMBL/GenBank/DDBJ databases">
        <title>Campylobacter magnum sp. nov., isolated from cecal contents of domestic pigs (Sus scrofa domesticus).</title>
        <authorList>
            <person name="Papic B."/>
            <person name="Gruntar I."/>
        </authorList>
    </citation>
    <scope>NUCLEOTIDE SEQUENCE [LARGE SCALE GENOMIC DNA]</scope>
    <source>
        <strain evidence="16">34484-21</strain>
    </source>
</reference>
<feature type="domain" description="Cytochrome b561 bacterial/Ni-hydrogenase" evidence="14">
    <location>
        <begin position="92"/>
        <end position="270"/>
    </location>
</feature>
<evidence type="ECO:0000256" key="6">
    <source>
        <dbReference type="ARBA" id="ARBA00022617"/>
    </source>
</evidence>
<evidence type="ECO:0000256" key="1">
    <source>
        <dbReference type="ARBA" id="ARBA00001971"/>
    </source>
</evidence>
<proteinExistence type="inferred from homology"/>
<dbReference type="InterPro" id="IPR006471">
    <property type="entry name" value="Formate_DH_gsu"/>
</dbReference>
<comment type="similarity">
    <text evidence="3">Belongs to the formate dehydrogenase gamma subunit family.</text>
</comment>
<dbReference type="InterPro" id="IPR011577">
    <property type="entry name" value="Cyt_b561_bac/Ni-Hgenase"/>
</dbReference>
<dbReference type="Gene3D" id="1.20.950.20">
    <property type="entry name" value="Transmembrane di-heme cytochromes, Chain C"/>
    <property type="match status" value="1"/>
</dbReference>
<evidence type="ECO:0000256" key="2">
    <source>
        <dbReference type="ARBA" id="ARBA00004651"/>
    </source>
</evidence>
<feature type="transmembrane region" description="Helical" evidence="13">
    <location>
        <begin position="235"/>
        <end position="264"/>
    </location>
</feature>
<dbReference type="GO" id="GO:0008863">
    <property type="term" value="F:formate dehydrogenase (NAD+) activity"/>
    <property type="evidence" value="ECO:0007669"/>
    <property type="project" value="UniProtKB-EC"/>
</dbReference>
<dbReference type="InterPro" id="IPR016174">
    <property type="entry name" value="Di-haem_cyt_TM"/>
</dbReference>
<keyword evidence="6" id="KW-0349">Heme</keyword>
<dbReference type="Proteomes" id="UP001171111">
    <property type="component" value="Unassembled WGS sequence"/>
</dbReference>
<keyword evidence="10 13" id="KW-1133">Transmembrane helix</keyword>
<keyword evidence="7 13" id="KW-0812">Transmembrane</keyword>
<protein>
    <submittedName>
        <fullName evidence="15">Formate dehydrogenase subunit gamma</fullName>
        <ecNumber evidence="15">1.17.1.9</ecNumber>
    </submittedName>
</protein>
<dbReference type="PANTHER" id="PTHR30074:SF6">
    <property type="entry name" value="FORMATE DEHYDROGENASE GAMMA SUBUNIT"/>
    <property type="match status" value="1"/>
</dbReference>
<keyword evidence="16" id="KW-1185">Reference proteome</keyword>
<dbReference type="EMBL" id="JAULJQ010000003">
    <property type="protein sequence ID" value="MDO2409114.1"/>
    <property type="molecule type" value="Genomic_DNA"/>
</dbReference>
<evidence type="ECO:0000313" key="16">
    <source>
        <dbReference type="Proteomes" id="UP001171111"/>
    </source>
</evidence>
<keyword evidence="9" id="KW-0249">Electron transport</keyword>
<feature type="transmembrane region" description="Helical" evidence="13">
    <location>
        <begin position="135"/>
        <end position="155"/>
    </location>
</feature>
<keyword evidence="15" id="KW-0560">Oxidoreductase</keyword>
<keyword evidence="5" id="KW-1003">Cell membrane</keyword>
<keyword evidence="4" id="KW-0813">Transport</keyword>
<evidence type="ECO:0000256" key="3">
    <source>
        <dbReference type="ARBA" id="ARBA00010747"/>
    </source>
</evidence>